<name>A0ABW1BLE1_9ACTN</name>
<evidence type="ECO:0000256" key="3">
    <source>
        <dbReference type="ARBA" id="ARBA00022801"/>
    </source>
</evidence>
<sequence>MPPRLAVPAAGMTRRQFGRFAALGLATGAGMIATVAPATAQTAADYYAQARELAGDNPVLLALIAALTKGYSPPRPAAPAPQKIFDDLAVLSVGSVSCLAILTSGGIVLIDALNSAAEAESVIAGGLSSLGADPATIKYVVVTHGHGDHYGGAQYLAGRYGARVLMAPADWNLIAGVPGAPARDLDITNGQRLTLGATTIQLCYTPGHTPGTVSPIFPVTWEGTRHMAMSWGGTNPPAALVSLRTYLTSVLSFRNRTRRAGVDVEVSTHPFVDYGLERMQQLRTQPRGANPFVLGQAGMDTYMAVMEAMLRGRLADAAGTTAAAAEAVAGDSCC</sequence>
<dbReference type="Proteomes" id="UP001596096">
    <property type="component" value="Unassembled WGS sequence"/>
</dbReference>
<dbReference type="InterPro" id="IPR006311">
    <property type="entry name" value="TAT_signal"/>
</dbReference>
<evidence type="ECO:0000256" key="1">
    <source>
        <dbReference type="ARBA" id="ARBA00001947"/>
    </source>
</evidence>
<evidence type="ECO:0000256" key="2">
    <source>
        <dbReference type="ARBA" id="ARBA00022723"/>
    </source>
</evidence>
<dbReference type="PANTHER" id="PTHR46233">
    <property type="entry name" value="HYDROXYACYLGLUTATHIONE HYDROLASE GLOC"/>
    <property type="match status" value="1"/>
</dbReference>
<organism evidence="6 7">
    <name type="scientific">Nonomuraea harbinensis</name>
    <dbReference type="NCBI Taxonomy" id="1286938"/>
    <lineage>
        <taxon>Bacteria</taxon>
        <taxon>Bacillati</taxon>
        <taxon>Actinomycetota</taxon>
        <taxon>Actinomycetes</taxon>
        <taxon>Streptosporangiales</taxon>
        <taxon>Streptosporangiaceae</taxon>
        <taxon>Nonomuraea</taxon>
    </lineage>
</organism>
<evidence type="ECO:0000256" key="4">
    <source>
        <dbReference type="ARBA" id="ARBA00022833"/>
    </source>
</evidence>
<protein>
    <submittedName>
        <fullName evidence="6">MBL fold metallo-hydrolase</fullName>
    </submittedName>
</protein>
<dbReference type="PROSITE" id="PS51318">
    <property type="entry name" value="TAT"/>
    <property type="match status" value="1"/>
</dbReference>
<feature type="domain" description="Metallo-beta-lactamase" evidence="5">
    <location>
        <begin position="95"/>
        <end position="269"/>
    </location>
</feature>
<gene>
    <name evidence="6" type="ORF">ACFPUY_00825</name>
</gene>
<proteinExistence type="predicted"/>
<keyword evidence="3" id="KW-0378">Hydrolase</keyword>
<keyword evidence="7" id="KW-1185">Reference proteome</keyword>
<keyword evidence="2" id="KW-0479">Metal-binding</keyword>
<dbReference type="RefSeq" id="WP_219543040.1">
    <property type="nucleotide sequence ID" value="NZ_JAHKRN010000001.1"/>
</dbReference>
<evidence type="ECO:0000313" key="7">
    <source>
        <dbReference type="Proteomes" id="UP001596096"/>
    </source>
</evidence>
<evidence type="ECO:0000313" key="6">
    <source>
        <dbReference type="EMBL" id="MFC5813606.1"/>
    </source>
</evidence>
<dbReference type="EMBL" id="JBHSNW010000001">
    <property type="protein sequence ID" value="MFC5813606.1"/>
    <property type="molecule type" value="Genomic_DNA"/>
</dbReference>
<comment type="cofactor">
    <cofactor evidence="1">
        <name>Zn(2+)</name>
        <dbReference type="ChEBI" id="CHEBI:29105"/>
    </cofactor>
</comment>
<dbReference type="Pfam" id="PF00753">
    <property type="entry name" value="Lactamase_B"/>
    <property type="match status" value="1"/>
</dbReference>
<dbReference type="CDD" id="cd16280">
    <property type="entry name" value="metallo-hydrolase-like_MBL-fold"/>
    <property type="match status" value="1"/>
</dbReference>
<keyword evidence="4" id="KW-0862">Zinc</keyword>
<dbReference type="InterPro" id="IPR001279">
    <property type="entry name" value="Metallo-B-lactamas"/>
</dbReference>
<evidence type="ECO:0000259" key="5">
    <source>
        <dbReference type="SMART" id="SM00849"/>
    </source>
</evidence>
<accession>A0ABW1BLE1</accession>
<dbReference type="PANTHER" id="PTHR46233:SF3">
    <property type="entry name" value="HYDROXYACYLGLUTATHIONE HYDROLASE GLOC"/>
    <property type="match status" value="1"/>
</dbReference>
<comment type="caution">
    <text evidence="6">The sequence shown here is derived from an EMBL/GenBank/DDBJ whole genome shotgun (WGS) entry which is preliminary data.</text>
</comment>
<dbReference type="SMART" id="SM00849">
    <property type="entry name" value="Lactamase_B"/>
    <property type="match status" value="1"/>
</dbReference>
<dbReference type="InterPro" id="IPR051453">
    <property type="entry name" value="MBL_Glyoxalase_II"/>
</dbReference>
<reference evidence="7" key="1">
    <citation type="journal article" date="2019" name="Int. J. Syst. Evol. Microbiol.">
        <title>The Global Catalogue of Microorganisms (GCM) 10K type strain sequencing project: providing services to taxonomists for standard genome sequencing and annotation.</title>
        <authorList>
            <consortium name="The Broad Institute Genomics Platform"/>
            <consortium name="The Broad Institute Genome Sequencing Center for Infectious Disease"/>
            <person name="Wu L."/>
            <person name="Ma J."/>
        </authorList>
    </citation>
    <scope>NUCLEOTIDE SEQUENCE [LARGE SCALE GENOMIC DNA]</scope>
    <source>
        <strain evidence="7">CGMCC 4.7106</strain>
    </source>
</reference>